<name>A0A8J6ND17_9BACT</name>
<dbReference type="Proteomes" id="UP000614424">
    <property type="component" value="Unassembled WGS sequence"/>
</dbReference>
<proteinExistence type="predicted"/>
<reference evidence="1 2" key="1">
    <citation type="submission" date="2020-08" db="EMBL/GenBank/DDBJ databases">
        <title>Bridging the membrane lipid divide: bacteria of the FCB group superphylum have the potential to synthesize archaeal ether lipids.</title>
        <authorList>
            <person name="Villanueva L."/>
            <person name="Von Meijenfeldt F.A.B."/>
            <person name="Westbye A.B."/>
            <person name="Yadav S."/>
            <person name="Hopmans E.C."/>
            <person name="Dutilh B.E."/>
            <person name="Sinninghe Damste J.S."/>
        </authorList>
    </citation>
    <scope>NUCLEOTIDE SEQUENCE [LARGE SCALE GENOMIC DNA]</scope>
    <source>
        <strain evidence="1">NIOZ-UU47</strain>
    </source>
</reference>
<dbReference type="AlphaFoldDB" id="A0A8J6ND17"/>
<evidence type="ECO:0000313" key="1">
    <source>
        <dbReference type="EMBL" id="MBC8316278.1"/>
    </source>
</evidence>
<accession>A0A8J6ND17</accession>
<dbReference type="EMBL" id="JACNJZ010000008">
    <property type="protein sequence ID" value="MBC8316278.1"/>
    <property type="molecule type" value="Genomic_DNA"/>
</dbReference>
<sequence>MVATKIYSHTQVLDNKVAILVDPTSKDMARGILEALSGKGSDVTLGAQKLYNDKYSRPVYEKKMRKLLGLLS</sequence>
<gene>
    <name evidence="1" type="ORF">H8E41_00100</name>
</gene>
<evidence type="ECO:0000313" key="2">
    <source>
        <dbReference type="Proteomes" id="UP000614424"/>
    </source>
</evidence>
<comment type="caution">
    <text evidence="1">The sequence shown here is derived from an EMBL/GenBank/DDBJ whole genome shotgun (WGS) entry which is preliminary data.</text>
</comment>
<organism evidence="1 2">
    <name type="scientific">Candidatus Desulfobia pelagia</name>
    <dbReference type="NCBI Taxonomy" id="2841692"/>
    <lineage>
        <taxon>Bacteria</taxon>
        <taxon>Pseudomonadati</taxon>
        <taxon>Thermodesulfobacteriota</taxon>
        <taxon>Desulfobulbia</taxon>
        <taxon>Desulfobulbales</taxon>
        <taxon>Desulfobulbaceae</taxon>
        <taxon>Candidatus Desulfobia</taxon>
    </lineage>
</organism>
<protein>
    <submittedName>
        <fullName evidence="1">Uncharacterized protein</fullName>
    </submittedName>
</protein>